<dbReference type="Gene3D" id="3.40.1700.10">
    <property type="entry name" value="DNA integrity scanning protein, DisA, N-terminal domain"/>
    <property type="match status" value="1"/>
</dbReference>
<dbReference type="EMBL" id="DSTK01000036">
    <property type="protein sequence ID" value="HFK98047.1"/>
    <property type="molecule type" value="Genomic_DNA"/>
</dbReference>
<dbReference type="InterPro" id="IPR048552">
    <property type="entry name" value="DACND"/>
</dbReference>
<dbReference type="Pfam" id="PF02457">
    <property type="entry name" value="DAC"/>
    <property type="match status" value="1"/>
</dbReference>
<dbReference type="Pfam" id="PF21750">
    <property type="entry name" value="DACNH"/>
    <property type="match status" value="1"/>
</dbReference>
<sequence>MPTKTSKNHLIFNVLEALREGFTHFSGPSRVALLYAEKRDDPMRVCDPEDLLRGHEPKLKELYLDSDAWRADAPDTRDMKRFGQIYALPNLHLSGLISFGGRSRSIFYQMWFTEHHPDMCSVLPTERWLEHATYLLSHDFATAKTFYTDSSRYVLREYATHAVHDAILDGLNLKIGWDSRLRIYPILDAVLEISKTPEEGAWPRGKLVFVEETLLKDIPFMVVFPEWERPSISNAKHIRKILLAVEHSERWLVSEGRTLVGIGRGPLPDCRISAEFFGSYGFLRFNGQPMCSFSEGRFYSSNRRAKLVQLEEALLTSDLEPSAAHTLFQITAALVHGAQERKHGCTLVLDLGAQPLSISGHLLENPLDLQDPANLDLAKSLSKMDGALHIGADVKLHRFACLLDGRSVPGEDRSRGARYNSALRFSAEHHQAIIVVVSSDRPVSVVQGGVELAAMCPWSPSFTVGGMPPTLSDWISLG</sequence>
<reference evidence="2" key="1">
    <citation type="journal article" date="2020" name="mSystems">
        <title>Genome- and Community-Level Interaction Insights into Carbon Utilization and Element Cycling Functions of Hydrothermarchaeota in Hydrothermal Sediment.</title>
        <authorList>
            <person name="Zhou Z."/>
            <person name="Liu Y."/>
            <person name="Xu W."/>
            <person name="Pan J."/>
            <person name="Luo Z.H."/>
            <person name="Li M."/>
        </authorList>
    </citation>
    <scope>NUCLEOTIDE SEQUENCE [LARGE SCALE GENOMIC DNA]</scope>
    <source>
        <strain evidence="2">SpSt-456</strain>
    </source>
</reference>
<dbReference type="GO" id="GO:0003677">
    <property type="term" value="F:DNA binding"/>
    <property type="evidence" value="ECO:0007669"/>
    <property type="project" value="UniProtKB-KW"/>
</dbReference>
<evidence type="ECO:0000313" key="2">
    <source>
        <dbReference type="EMBL" id="HFK98047.1"/>
    </source>
</evidence>
<organism evidence="2">
    <name type="scientific">Desulfacinum infernum</name>
    <dbReference type="NCBI Taxonomy" id="35837"/>
    <lineage>
        <taxon>Bacteria</taxon>
        <taxon>Pseudomonadati</taxon>
        <taxon>Thermodesulfobacteriota</taxon>
        <taxon>Syntrophobacteria</taxon>
        <taxon>Syntrophobacterales</taxon>
        <taxon>Syntrophobacteraceae</taxon>
        <taxon>Desulfacinum</taxon>
    </lineage>
</organism>
<dbReference type="AlphaFoldDB" id="A0A832EB87"/>
<comment type="caution">
    <text evidence="2">The sequence shown here is derived from an EMBL/GenBank/DDBJ whole genome shotgun (WGS) entry which is preliminary data.</text>
</comment>
<gene>
    <name evidence="2" type="ORF">ENS06_12110</name>
</gene>
<feature type="domain" description="DAC" evidence="1">
    <location>
        <begin position="307"/>
        <end position="460"/>
    </location>
</feature>
<dbReference type="InterPro" id="IPR003390">
    <property type="entry name" value="DNA_integrity_scan_DisA_N"/>
</dbReference>
<dbReference type="InterPro" id="IPR036888">
    <property type="entry name" value="DNA_integrity_DisA_N_sf"/>
</dbReference>
<protein>
    <submittedName>
        <fullName evidence="2">DNA-binding protein</fullName>
    </submittedName>
</protein>
<dbReference type="PROSITE" id="PS51794">
    <property type="entry name" value="DAC"/>
    <property type="match status" value="1"/>
</dbReference>
<proteinExistence type="predicted"/>
<evidence type="ECO:0000259" key="1">
    <source>
        <dbReference type="PROSITE" id="PS51794"/>
    </source>
</evidence>
<name>A0A832EB87_9BACT</name>
<dbReference type="SUPFAM" id="SSF143597">
    <property type="entry name" value="YojJ-like"/>
    <property type="match status" value="1"/>
</dbReference>
<accession>A0A832EB87</accession>
<keyword evidence="2" id="KW-0238">DNA-binding</keyword>
<dbReference type="Pfam" id="PF21749">
    <property type="entry name" value="DACND"/>
    <property type="match status" value="1"/>
</dbReference>
<dbReference type="InterPro" id="IPR048555">
    <property type="entry name" value="DACNH"/>
</dbReference>